<protein>
    <submittedName>
        <fullName evidence="1">Uncharacterized protein</fullName>
    </submittedName>
</protein>
<reference evidence="1 2" key="1">
    <citation type="submission" date="2019-10" db="EMBL/GenBank/DDBJ databases">
        <title>Nocardia macrotermitis sp. nov. and Nocardia aurantia sp. nov., isolated from the gut of fungus growing-termite Macrotermes natalensis.</title>
        <authorList>
            <person name="Benndorf R."/>
            <person name="Schwitalla J."/>
            <person name="Martin K."/>
            <person name="De Beer W."/>
            <person name="Kaster A.-K."/>
            <person name="Vollmers J."/>
            <person name="Poulsen M."/>
            <person name="Beemelmanns C."/>
        </authorList>
    </citation>
    <scope>NUCLEOTIDE SEQUENCE [LARGE SCALE GENOMIC DNA]</scope>
    <source>
        <strain evidence="1 2">RB56</strain>
    </source>
</reference>
<dbReference type="Proteomes" id="UP000431401">
    <property type="component" value="Unassembled WGS sequence"/>
</dbReference>
<gene>
    <name evidence="1" type="ORF">NRB56_65310</name>
</gene>
<name>A0A7K0DYN9_9NOCA</name>
<sequence length="57" mass="6129">MSGMQYRVGGPRTGHRAPYGYPDAVRIDVPAVGGGVAYTLWSKQFTVTLGAQQALQF</sequence>
<evidence type="ECO:0000313" key="2">
    <source>
        <dbReference type="Proteomes" id="UP000431401"/>
    </source>
</evidence>
<proteinExistence type="predicted"/>
<evidence type="ECO:0000313" key="1">
    <source>
        <dbReference type="EMBL" id="MQY30926.1"/>
    </source>
</evidence>
<comment type="caution">
    <text evidence="1">The sequence shown here is derived from an EMBL/GenBank/DDBJ whole genome shotgun (WGS) entry which is preliminary data.</text>
</comment>
<dbReference type="AlphaFoldDB" id="A0A7K0DYN9"/>
<organism evidence="1 2">
    <name type="scientific">Nocardia aurantia</name>
    <dbReference type="NCBI Taxonomy" id="2585199"/>
    <lineage>
        <taxon>Bacteria</taxon>
        <taxon>Bacillati</taxon>
        <taxon>Actinomycetota</taxon>
        <taxon>Actinomycetes</taxon>
        <taxon>Mycobacteriales</taxon>
        <taxon>Nocardiaceae</taxon>
        <taxon>Nocardia</taxon>
    </lineage>
</organism>
<accession>A0A7K0DYN9</accession>
<dbReference type="EMBL" id="WEGI01000015">
    <property type="protein sequence ID" value="MQY30926.1"/>
    <property type="molecule type" value="Genomic_DNA"/>
</dbReference>
<keyword evidence="2" id="KW-1185">Reference proteome</keyword>